<dbReference type="CDD" id="cd02136">
    <property type="entry name" value="PnbA_NfnB-like"/>
    <property type="match status" value="1"/>
</dbReference>
<keyword evidence="1" id="KW-0285">Flavoprotein</keyword>
<proteinExistence type="predicted"/>
<dbReference type="PANTHER" id="PTHR23026:SF90">
    <property type="entry name" value="IODOTYROSINE DEIODINASE 1"/>
    <property type="match status" value="1"/>
</dbReference>
<accession>A0A6I2UXE8</accession>
<evidence type="ECO:0000256" key="1">
    <source>
        <dbReference type="ARBA" id="ARBA00022630"/>
    </source>
</evidence>
<evidence type="ECO:0000313" key="5">
    <source>
        <dbReference type="EMBL" id="MSV23966.1"/>
    </source>
</evidence>
<evidence type="ECO:0000256" key="3">
    <source>
        <dbReference type="ARBA" id="ARBA00023002"/>
    </source>
</evidence>
<name>A0A6I2UXE8_9FIRM</name>
<dbReference type="InterPro" id="IPR029479">
    <property type="entry name" value="Nitroreductase"/>
</dbReference>
<dbReference type="InterPro" id="IPR000415">
    <property type="entry name" value="Nitroreductase-like"/>
</dbReference>
<protein>
    <submittedName>
        <fullName evidence="5">Nitroreductase</fullName>
    </submittedName>
</protein>
<reference evidence="5 6" key="1">
    <citation type="submission" date="2019-08" db="EMBL/GenBank/DDBJ databases">
        <title>In-depth cultivation of the pig gut microbiome towards novel bacterial diversity and tailored functional studies.</title>
        <authorList>
            <person name="Wylensek D."/>
            <person name="Hitch T.C.A."/>
            <person name="Clavel T."/>
        </authorList>
    </citation>
    <scope>NUCLEOTIDE SEQUENCE [LARGE SCALE GENOMIC DNA]</scope>
    <source>
        <strain evidence="6">WCA-380-WT-3B3</strain>
    </source>
</reference>
<keyword evidence="6" id="KW-1185">Reference proteome</keyword>
<evidence type="ECO:0000313" key="6">
    <source>
        <dbReference type="Proteomes" id="UP000430222"/>
    </source>
</evidence>
<gene>
    <name evidence="5" type="ORF">FYJ78_01920</name>
</gene>
<dbReference type="PANTHER" id="PTHR23026">
    <property type="entry name" value="NADPH NITROREDUCTASE"/>
    <property type="match status" value="1"/>
</dbReference>
<dbReference type="EMBL" id="VUNL01000002">
    <property type="protein sequence ID" value="MSV23966.1"/>
    <property type="molecule type" value="Genomic_DNA"/>
</dbReference>
<dbReference type="Proteomes" id="UP000430222">
    <property type="component" value="Unassembled WGS sequence"/>
</dbReference>
<dbReference type="SUPFAM" id="SSF55469">
    <property type="entry name" value="FMN-dependent nitroreductase-like"/>
    <property type="match status" value="1"/>
</dbReference>
<dbReference type="Gene3D" id="3.40.109.10">
    <property type="entry name" value="NADH Oxidase"/>
    <property type="match status" value="1"/>
</dbReference>
<feature type="domain" description="Nitroreductase" evidence="4">
    <location>
        <begin position="7"/>
        <end position="172"/>
    </location>
</feature>
<comment type="caution">
    <text evidence="5">The sequence shown here is derived from an EMBL/GenBank/DDBJ whole genome shotgun (WGS) entry which is preliminary data.</text>
</comment>
<dbReference type="InterPro" id="IPR050627">
    <property type="entry name" value="Nitroreductase/BluB"/>
</dbReference>
<evidence type="ECO:0000259" key="4">
    <source>
        <dbReference type="Pfam" id="PF00881"/>
    </source>
</evidence>
<keyword evidence="3" id="KW-0560">Oxidoreductase</keyword>
<sequence length="196" mass="22164">MALHCMATRHSTRRFKQEPVDVEKLRQVIEAGRQAPSGKNKQQNHFLVVRDPDVLDTLARLVREEFAGMEITDENSEDIGNAIRLSKKGTYVFHYHAPTLIIVANKRGYGNRYADTACAIENMMLAANALDLGSCWINQLRWLKDNPVLLDYLCELGMQEDEQVFGSLSLGYPDTEDGLPNRKILPIRGNEVTYIG</sequence>
<evidence type="ECO:0000256" key="2">
    <source>
        <dbReference type="ARBA" id="ARBA00022643"/>
    </source>
</evidence>
<organism evidence="5 6">
    <name type="scientific">Selenomonas montiformis</name>
    <dbReference type="NCBI Taxonomy" id="2652285"/>
    <lineage>
        <taxon>Bacteria</taxon>
        <taxon>Bacillati</taxon>
        <taxon>Bacillota</taxon>
        <taxon>Negativicutes</taxon>
        <taxon>Selenomonadales</taxon>
        <taxon>Selenomonadaceae</taxon>
        <taxon>Selenomonas</taxon>
    </lineage>
</organism>
<dbReference type="GO" id="GO:0016491">
    <property type="term" value="F:oxidoreductase activity"/>
    <property type="evidence" value="ECO:0007669"/>
    <property type="project" value="UniProtKB-KW"/>
</dbReference>
<dbReference type="Pfam" id="PF00881">
    <property type="entry name" value="Nitroreductase"/>
    <property type="match status" value="1"/>
</dbReference>
<dbReference type="AlphaFoldDB" id="A0A6I2UXE8"/>
<keyword evidence="2" id="KW-0288">FMN</keyword>